<dbReference type="Proteomes" id="UP000017836">
    <property type="component" value="Unassembled WGS sequence"/>
</dbReference>
<dbReference type="PROSITE" id="PS50011">
    <property type="entry name" value="PROTEIN_KINASE_DOM"/>
    <property type="match status" value="1"/>
</dbReference>
<evidence type="ECO:0000256" key="1">
    <source>
        <dbReference type="ARBA" id="ARBA00022741"/>
    </source>
</evidence>
<keyword evidence="1" id="KW-0547">Nucleotide-binding</keyword>
<dbReference type="Gramene" id="ERM98443">
    <property type="protein sequence ID" value="ERM98443"/>
    <property type="gene ID" value="AMTR_s00072p00133910"/>
</dbReference>
<dbReference type="OMA" id="ACMDENE"/>
<gene>
    <name evidence="4" type="ORF">AMTR_s00072p00133910</name>
</gene>
<dbReference type="GO" id="GO:0005524">
    <property type="term" value="F:ATP binding"/>
    <property type="evidence" value="ECO:0007669"/>
    <property type="project" value="UniProtKB-KW"/>
</dbReference>
<evidence type="ECO:0000259" key="3">
    <source>
        <dbReference type="PROSITE" id="PS50011"/>
    </source>
</evidence>
<dbReference type="GO" id="GO:0004672">
    <property type="term" value="F:protein kinase activity"/>
    <property type="evidence" value="ECO:0007669"/>
    <property type="project" value="InterPro"/>
</dbReference>
<dbReference type="STRING" id="13333.W1NS52"/>
<dbReference type="PANTHER" id="PTHR27005">
    <property type="entry name" value="WALL-ASSOCIATED RECEPTOR KINASE-LIKE 21"/>
    <property type="match status" value="1"/>
</dbReference>
<accession>W1NS52</accession>
<organism evidence="4 5">
    <name type="scientific">Amborella trichopoda</name>
    <dbReference type="NCBI Taxonomy" id="13333"/>
    <lineage>
        <taxon>Eukaryota</taxon>
        <taxon>Viridiplantae</taxon>
        <taxon>Streptophyta</taxon>
        <taxon>Embryophyta</taxon>
        <taxon>Tracheophyta</taxon>
        <taxon>Spermatophyta</taxon>
        <taxon>Magnoliopsida</taxon>
        <taxon>Amborellales</taxon>
        <taxon>Amborellaceae</taxon>
        <taxon>Amborella</taxon>
    </lineage>
</organism>
<dbReference type="EMBL" id="KI395332">
    <property type="protein sequence ID" value="ERM98443.1"/>
    <property type="molecule type" value="Genomic_DNA"/>
</dbReference>
<dbReference type="InterPro" id="IPR000719">
    <property type="entry name" value="Prot_kinase_dom"/>
</dbReference>
<reference evidence="5" key="1">
    <citation type="journal article" date="2013" name="Science">
        <title>The Amborella genome and the evolution of flowering plants.</title>
        <authorList>
            <consortium name="Amborella Genome Project"/>
        </authorList>
    </citation>
    <scope>NUCLEOTIDE SEQUENCE [LARGE SCALE GENOMIC DNA]</scope>
</reference>
<keyword evidence="5" id="KW-1185">Reference proteome</keyword>
<dbReference type="GO" id="GO:0005886">
    <property type="term" value="C:plasma membrane"/>
    <property type="evidence" value="ECO:0000318"/>
    <property type="project" value="GO_Central"/>
</dbReference>
<dbReference type="InterPro" id="IPR045274">
    <property type="entry name" value="WAK-like"/>
</dbReference>
<dbReference type="Pfam" id="PF00069">
    <property type="entry name" value="Pkinase"/>
    <property type="match status" value="1"/>
</dbReference>
<dbReference type="GO" id="GO:0007166">
    <property type="term" value="P:cell surface receptor signaling pathway"/>
    <property type="evidence" value="ECO:0000318"/>
    <property type="project" value="GO_Central"/>
</dbReference>
<feature type="domain" description="Protein kinase" evidence="3">
    <location>
        <begin position="1"/>
        <end position="153"/>
    </location>
</feature>
<dbReference type="AlphaFoldDB" id="W1NS52"/>
<evidence type="ECO:0000313" key="4">
    <source>
        <dbReference type="EMBL" id="ERM98443.1"/>
    </source>
</evidence>
<dbReference type="Gene3D" id="1.10.510.10">
    <property type="entry name" value="Transferase(Phosphotransferase) domain 1"/>
    <property type="match status" value="1"/>
</dbReference>
<proteinExistence type="predicted"/>
<dbReference type="InterPro" id="IPR011009">
    <property type="entry name" value="Kinase-like_dom_sf"/>
</dbReference>
<sequence length="190" mass="21310">MPIFHRDVKSSNIVLDHNYTAKVSDFGVSRLVPMDQNQMSTLVQGTFGYLDPEYFRTGHLTTKSVVYSFGIVLLEFLTGEKPVSSKRSQDDANLALYFISHLKGDHLEEILEENVRKEDSIEQLQDVAKLAMNCLRLSGERRSTMKNVVQELLRISGSSQNACMDENEEVIEASLSRNTSFPSDGSPNSS</sequence>
<protein>
    <recommendedName>
        <fullName evidence="3">Protein kinase domain-containing protein</fullName>
    </recommendedName>
</protein>
<keyword evidence="2" id="KW-0067">ATP-binding</keyword>
<dbReference type="SUPFAM" id="SSF56112">
    <property type="entry name" value="Protein kinase-like (PK-like)"/>
    <property type="match status" value="1"/>
</dbReference>
<evidence type="ECO:0000256" key="2">
    <source>
        <dbReference type="ARBA" id="ARBA00022840"/>
    </source>
</evidence>
<dbReference type="PROSITE" id="PS00108">
    <property type="entry name" value="PROTEIN_KINASE_ST"/>
    <property type="match status" value="1"/>
</dbReference>
<evidence type="ECO:0000313" key="5">
    <source>
        <dbReference type="Proteomes" id="UP000017836"/>
    </source>
</evidence>
<dbReference type="PANTHER" id="PTHR27005:SF283">
    <property type="entry name" value="OS02G0633066 PROTEIN"/>
    <property type="match status" value="1"/>
</dbReference>
<dbReference type="InterPro" id="IPR008271">
    <property type="entry name" value="Ser/Thr_kinase_AS"/>
</dbReference>
<dbReference type="eggNOG" id="ENOG502QQPF">
    <property type="taxonomic scope" value="Eukaryota"/>
</dbReference>
<dbReference type="FunFam" id="1.10.510.10:FF:000084">
    <property type="entry name" value="Wall-associated receptor kinase 2"/>
    <property type="match status" value="1"/>
</dbReference>
<name>W1NS52_AMBTC</name>
<dbReference type="HOGENOM" id="CLU_000288_21_4_1"/>